<dbReference type="PANTHER" id="PTHR11839">
    <property type="entry name" value="UDP/ADP-SUGAR PYROPHOSPHATASE"/>
    <property type="match status" value="1"/>
</dbReference>
<evidence type="ECO:0000256" key="2">
    <source>
        <dbReference type="ARBA" id="ARBA00022801"/>
    </source>
</evidence>
<gene>
    <name evidence="4" type="ORF">ACFPKY_03410</name>
</gene>
<name>A0ABW0MZ49_9ACTN</name>
<dbReference type="PROSITE" id="PS51462">
    <property type="entry name" value="NUDIX"/>
    <property type="match status" value="1"/>
</dbReference>
<dbReference type="EMBL" id="JBHSMD010000001">
    <property type="protein sequence ID" value="MFC5492129.1"/>
    <property type="molecule type" value="Genomic_DNA"/>
</dbReference>
<evidence type="ECO:0000256" key="1">
    <source>
        <dbReference type="ARBA" id="ARBA00001946"/>
    </source>
</evidence>
<sequence>MDADIALIVALDGDRLHLVEQHRPVVGGRRWEFPSGDVEPLVDSDTAATATRELREETGLRAASLTRLGTLDIMPSTLDQRCAVFLAAGLTEGAPDRDPGERDMRSAWFARSEVEQMIADGTICDAKTLAAYALLAVHGPAG</sequence>
<keyword evidence="5" id="KW-1185">Reference proteome</keyword>
<comment type="cofactor">
    <cofactor evidence="1">
        <name>Mg(2+)</name>
        <dbReference type="ChEBI" id="CHEBI:18420"/>
    </cofactor>
</comment>
<reference evidence="5" key="1">
    <citation type="journal article" date="2019" name="Int. J. Syst. Evol. Microbiol.">
        <title>The Global Catalogue of Microorganisms (GCM) 10K type strain sequencing project: providing services to taxonomists for standard genome sequencing and annotation.</title>
        <authorList>
            <consortium name="The Broad Institute Genomics Platform"/>
            <consortium name="The Broad Institute Genome Sequencing Center for Infectious Disease"/>
            <person name="Wu L."/>
            <person name="Ma J."/>
        </authorList>
    </citation>
    <scope>NUCLEOTIDE SEQUENCE [LARGE SCALE GENOMIC DNA]</scope>
    <source>
        <strain evidence="5">KACC 13778</strain>
    </source>
</reference>
<dbReference type="CDD" id="cd24161">
    <property type="entry name" value="NUDIX_ADPRase_Ndx2"/>
    <property type="match status" value="1"/>
</dbReference>
<dbReference type="SUPFAM" id="SSF55811">
    <property type="entry name" value="Nudix"/>
    <property type="match status" value="1"/>
</dbReference>
<feature type="domain" description="Nudix hydrolase" evidence="3">
    <location>
        <begin position="1"/>
        <end position="131"/>
    </location>
</feature>
<evidence type="ECO:0000259" key="3">
    <source>
        <dbReference type="PROSITE" id="PS51462"/>
    </source>
</evidence>
<accession>A0ABW0MZ49</accession>
<evidence type="ECO:0000313" key="5">
    <source>
        <dbReference type="Proteomes" id="UP001595956"/>
    </source>
</evidence>
<organism evidence="4 5">
    <name type="scientific">Nocardioides caricicola</name>
    <dbReference type="NCBI Taxonomy" id="634770"/>
    <lineage>
        <taxon>Bacteria</taxon>
        <taxon>Bacillati</taxon>
        <taxon>Actinomycetota</taxon>
        <taxon>Actinomycetes</taxon>
        <taxon>Propionibacteriales</taxon>
        <taxon>Nocardioidaceae</taxon>
        <taxon>Nocardioides</taxon>
    </lineage>
</organism>
<dbReference type="Pfam" id="PF00293">
    <property type="entry name" value="NUDIX"/>
    <property type="match status" value="1"/>
</dbReference>
<evidence type="ECO:0000313" key="4">
    <source>
        <dbReference type="EMBL" id="MFC5492129.1"/>
    </source>
</evidence>
<dbReference type="InterPro" id="IPR015797">
    <property type="entry name" value="NUDIX_hydrolase-like_dom_sf"/>
</dbReference>
<dbReference type="InterPro" id="IPR000086">
    <property type="entry name" value="NUDIX_hydrolase_dom"/>
</dbReference>
<keyword evidence="2" id="KW-0378">Hydrolase</keyword>
<dbReference type="Proteomes" id="UP001595956">
    <property type="component" value="Unassembled WGS sequence"/>
</dbReference>
<dbReference type="Gene3D" id="3.90.79.10">
    <property type="entry name" value="Nucleoside Triphosphate Pyrophosphohydrolase"/>
    <property type="match status" value="1"/>
</dbReference>
<dbReference type="RefSeq" id="WP_345177261.1">
    <property type="nucleotide sequence ID" value="NZ_BAABFQ010000006.1"/>
</dbReference>
<protein>
    <submittedName>
        <fullName evidence="4">NUDIX domain-containing protein</fullName>
    </submittedName>
</protein>
<proteinExistence type="predicted"/>
<dbReference type="PANTHER" id="PTHR11839:SF18">
    <property type="entry name" value="NUDIX HYDROLASE DOMAIN-CONTAINING PROTEIN"/>
    <property type="match status" value="1"/>
</dbReference>
<comment type="caution">
    <text evidence="4">The sequence shown here is derived from an EMBL/GenBank/DDBJ whole genome shotgun (WGS) entry which is preliminary data.</text>
</comment>